<sequence>MTAVDIADYIRGLQHDGCATTVEFTAPRMHYESLDTWSATVTCGLDWRAEIHLSPLDARGPAPDVIAGYVDFLVLRLGEQPVAEVLDLYGPVAADFAELFDGAWLVDRLGEEDDFTGGVPIGTVLLVLDAVVDAAFQHHDRLRPWSVAEVAHTMLPTTAGVVAMHTIPAPSPKERHRGLVAADRVDPHWPQVGCVLIPGLPRYAGCATAYRYLEDARAELSVIRKDTFRAGG</sequence>
<keyword evidence="1" id="KW-0614">Plasmid</keyword>
<gene>
    <name evidence="1" type="ORF">MMAD_55900</name>
</gene>
<dbReference type="EMBL" id="AP022611">
    <property type="protein sequence ID" value="BBZ31295.1"/>
    <property type="molecule type" value="Genomic_DNA"/>
</dbReference>
<organism evidence="1 2">
    <name type="scientific">Mycolicibacterium madagascariense</name>
    <dbReference type="NCBI Taxonomy" id="212765"/>
    <lineage>
        <taxon>Bacteria</taxon>
        <taxon>Bacillati</taxon>
        <taxon>Actinomycetota</taxon>
        <taxon>Actinomycetes</taxon>
        <taxon>Mycobacteriales</taxon>
        <taxon>Mycobacteriaceae</taxon>
        <taxon>Mycolicibacterium</taxon>
    </lineage>
</organism>
<evidence type="ECO:0000313" key="1">
    <source>
        <dbReference type="EMBL" id="BBZ31295.1"/>
    </source>
</evidence>
<dbReference type="KEGG" id="mmag:MMAD_55900"/>
<protein>
    <submittedName>
        <fullName evidence="1">Uncharacterized protein</fullName>
    </submittedName>
</protein>
<name>A0A7I7XQ24_9MYCO</name>
<dbReference type="RefSeq" id="WP_163744818.1">
    <property type="nucleotide sequence ID" value="NZ_AP022611.1"/>
</dbReference>
<dbReference type="Proteomes" id="UP000466517">
    <property type="component" value="Plasmid pJCM13574"/>
</dbReference>
<proteinExistence type="predicted"/>
<reference evidence="1 2" key="1">
    <citation type="journal article" date="2019" name="Emerg. Microbes Infect.">
        <title>Comprehensive subspecies identification of 175 nontuberculous mycobacteria species based on 7547 genomic profiles.</title>
        <authorList>
            <person name="Matsumoto Y."/>
            <person name="Kinjo T."/>
            <person name="Motooka D."/>
            <person name="Nabeya D."/>
            <person name="Jung N."/>
            <person name="Uechi K."/>
            <person name="Horii T."/>
            <person name="Iida T."/>
            <person name="Fujita J."/>
            <person name="Nakamura S."/>
        </authorList>
    </citation>
    <scope>NUCLEOTIDE SEQUENCE [LARGE SCALE GENOMIC DNA]</scope>
    <source>
        <strain evidence="1 2">JCM 13574</strain>
        <plasmid evidence="2">pjcm13574 dna</plasmid>
    </source>
</reference>
<geneLocation type="plasmid" evidence="2">
    <name>pjcm13574 dna</name>
</geneLocation>
<accession>A0A7I7XQ24</accession>
<evidence type="ECO:0000313" key="2">
    <source>
        <dbReference type="Proteomes" id="UP000466517"/>
    </source>
</evidence>
<keyword evidence="2" id="KW-1185">Reference proteome</keyword>
<dbReference type="AlphaFoldDB" id="A0A7I7XQ24"/>